<dbReference type="SUPFAM" id="SSF103473">
    <property type="entry name" value="MFS general substrate transporter"/>
    <property type="match status" value="1"/>
</dbReference>
<evidence type="ECO:0000256" key="1">
    <source>
        <dbReference type="ARBA" id="ARBA00004651"/>
    </source>
</evidence>
<dbReference type="KEGG" id="sgj:IAG43_25460"/>
<feature type="domain" description="Major facilitator superfamily (MFS) profile" evidence="11">
    <location>
        <begin position="95"/>
        <end position="499"/>
    </location>
</feature>
<dbReference type="GO" id="GO:0005886">
    <property type="term" value="C:plasma membrane"/>
    <property type="evidence" value="ECO:0007669"/>
    <property type="project" value="UniProtKB-SubCell"/>
</dbReference>
<comment type="similarity">
    <text evidence="2">Belongs to the major facilitator superfamily. Metabolite:H+ Symporter (MHS) family (TC 2.A.1.6) family.</text>
</comment>
<protein>
    <submittedName>
        <fullName evidence="12">MFS transporter</fullName>
    </submittedName>
</protein>
<feature type="transmembrane region" description="Helical" evidence="10">
    <location>
        <begin position="447"/>
        <end position="468"/>
    </location>
</feature>
<name>A0A7H0I475_9ACTN</name>
<evidence type="ECO:0000256" key="4">
    <source>
        <dbReference type="ARBA" id="ARBA00022475"/>
    </source>
</evidence>
<feature type="transmembrane region" description="Helical" evidence="10">
    <location>
        <begin position="235"/>
        <end position="261"/>
    </location>
</feature>
<comment type="subcellular location">
    <subcellularLocation>
        <location evidence="1">Cell membrane</location>
        <topology evidence="1">Multi-pass membrane protein</topology>
    </subcellularLocation>
</comment>
<feature type="transmembrane region" description="Helical" evidence="10">
    <location>
        <begin position="415"/>
        <end position="435"/>
    </location>
</feature>
<evidence type="ECO:0000256" key="10">
    <source>
        <dbReference type="SAM" id="Phobius"/>
    </source>
</evidence>
<dbReference type="AlphaFoldDB" id="A0A7H0I475"/>
<dbReference type="InterPro" id="IPR020846">
    <property type="entry name" value="MFS_dom"/>
</dbReference>
<feature type="transmembrane region" description="Helical" evidence="10">
    <location>
        <begin position="355"/>
        <end position="372"/>
    </location>
</feature>
<dbReference type="InterPro" id="IPR036259">
    <property type="entry name" value="MFS_trans_sf"/>
</dbReference>
<dbReference type="InterPro" id="IPR011701">
    <property type="entry name" value="MFS"/>
</dbReference>
<feature type="transmembrane region" description="Helical" evidence="10">
    <location>
        <begin position="384"/>
        <end position="403"/>
    </location>
</feature>
<feature type="transmembrane region" description="Helical" evidence="10">
    <location>
        <begin position="267"/>
        <end position="286"/>
    </location>
</feature>
<evidence type="ECO:0000256" key="5">
    <source>
        <dbReference type="ARBA" id="ARBA00022692"/>
    </source>
</evidence>
<sequence>MRRVRVERAAGVGAGLSAGTGAVGTGRTGCTTGAEVHDRDNGSPGTDTETDTDTGTGTETGAEADAGTDTGAGVPGSPATAGAPGDTAAPAGRRNLAAATAGNALEWYDWNVYALMAPFFATKFFVTGGVGTALMSSLAVFAVGFVARPLGGLLMGVISDRRGRRTAMLLSIALMAAGSLVIGLTPDYATAGVLAPVLLVTARLVQGLSAGGEFAAAAAYLVESAPSGRRGLYSSFLYIGNLTGTLLASGLGALLALLLSADAMASWGWRVPFLVGGVAALALGVLRRGMAETLDGDTRRAASGEGLFTPLRRNARAVLTLCGLTAGATVVYYTWIVGLPAHAAAEAGVSRGNALLATTLAQIVLLAALPAAGMLADRIGPRRMVMVFAGGFAVAGVPLHALAGHSFGGLLTAEVTGLLLFSGYGATAALVMAELFPRGARGTGIGLPYAATVAAFGGTAPYVGLWAADHAPSAAFPAYVSVLCAVTFLFACFRLAPDGPAPSRPRGRPLG</sequence>
<dbReference type="PANTHER" id="PTHR43528:SF1">
    <property type="entry name" value="ALPHA-KETOGLUTARATE PERMEASE"/>
    <property type="match status" value="1"/>
</dbReference>
<reference evidence="12 13" key="1">
    <citation type="submission" date="2020-08" db="EMBL/GenBank/DDBJ databases">
        <title>A novel species.</title>
        <authorList>
            <person name="Gao J."/>
        </authorList>
    </citation>
    <scope>NUCLEOTIDE SEQUENCE [LARGE SCALE GENOMIC DNA]</scope>
    <source>
        <strain evidence="12 13">CRPJ-33</strain>
    </source>
</reference>
<dbReference type="PROSITE" id="PS50850">
    <property type="entry name" value="MFS"/>
    <property type="match status" value="1"/>
</dbReference>
<dbReference type="PROSITE" id="PS00217">
    <property type="entry name" value="SUGAR_TRANSPORT_2"/>
    <property type="match status" value="1"/>
</dbReference>
<gene>
    <name evidence="12" type="ORF">IAG43_25460</name>
</gene>
<feature type="transmembrane region" description="Helical" evidence="10">
    <location>
        <begin position="474"/>
        <end position="496"/>
    </location>
</feature>
<keyword evidence="3" id="KW-0813">Transport</keyword>
<dbReference type="EMBL" id="CP060825">
    <property type="protein sequence ID" value="QNP67591.1"/>
    <property type="molecule type" value="Genomic_DNA"/>
</dbReference>
<organism evidence="12 13">
    <name type="scientific">Streptomyces genisteinicus</name>
    <dbReference type="NCBI Taxonomy" id="2768068"/>
    <lineage>
        <taxon>Bacteria</taxon>
        <taxon>Bacillati</taxon>
        <taxon>Actinomycetota</taxon>
        <taxon>Actinomycetes</taxon>
        <taxon>Kitasatosporales</taxon>
        <taxon>Streptomycetaceae</taxon>
        <taxon>Streptomyces</taxon>
    </lineage>
</organism>
<feature type="transmembrane region" description="Helical" evidence="10">
    <location>
        <begin position="167"/>
        <end position="184"/>
    </location>
</feature>
<evidence type="ECO:0000256" key="7">
    <source>
        <dbReference type="ARBA" id="ARBA00022989"/>
    </source>
</evidence>
<keyword evidence="5 10" id="KW-0812">Transmembrane</keyword>
<feature type="transmembrane region" description="Helical" evidence="10">
    <location>
        <begin position="204"/>
        <end position="223"/>
    </location>
</feature>
<dbReference type="InterPro" id="IPR051084">
    <property type="entry name" value="H+-coupled_symporters"/>
</dbReference>
<evidence type="ECO:0000313" key="13">
    <source>
        <dbReference type="Proteomes" id="UP000516230"/>
    </source>
</evidence>
<accession>A0A7H0I475</accession>
<evidence type="ECO:0000313" key="12">
    <source>
        <dbReference type="EMBL" id="QNP67591.1"/>
    </source>
</evidence>
<keyword evidence="13" id="KW-1185">Reference proteome</keyword>
<proteinExistence type="inferred from homology"/>
<dbReference type="PANTHER" id="PTHR43528">
    <property type="entry name" value="ALPHA-KETOGLUTARATE PERMEASE"/>
    <property type="match status" value="1"/>
</dbReference>
<evidence type="ECO:0000256" key="9">
    <source>
        <dbReference type="SAM" id="MobiDB-lite"/>
    </source>
</evidence>
<dbReference type="Pfam" id="PF00083">
    <property type="entry name" value="Sugar_tr"/>
    <property type="match status" value="1"/>
</dbReference>
<evidence type="ECO:0000256" key="8">
    <source>
        <dbReference type="ARBA" id="ARBA00023136"/>
    </source>
</evidence>
<dbReference type="Proteomes" id="UP000516230">
    <property type="component" value="Chromosome"/>
</dbReference>
<evidence type="ECO:0000256" key="3">
    <source>
        <dbReference type="ARBA" id="ARBA00022448"/>
    </source>
</evidence>
<dbReference type="InterPro" id="IPR005829">
    <property type="entry name" value="Sugar_transporter_CS"/>
</dbReference>
<feature type="compositionally biased region" description="Gly residues" evidence="9">
    <location>
        <begin position="15"/>
        <end position="27"/>
    </location>
</feature>
<evidence type="ECO:0000256" key="2">
    <source>
        <dbReference type="ARBA" id="ARBA00008240"/>
    </source>
</evidence>
<keyword evidence="7 10" id="KW-1133">Transmembrane helix</keyword>
<evidence type="ECO:0000256" key="6">
    <source>
        <dbReference type="ARBA" id="ARBA00022847"/>
    </source>
</evidence>
<dbReference type="Pfam" id="PF07690">
    <property type="entry name" value="MFS_1"/>
    <property type="match status" value="1"/>
</dbReference>
<dbReference type="InterPro" id="IPR005828">
    <property type="entry name" value="MFS_sugar_transport-like"/>
</dbReference>
<keyword evidence="4" id="KW-1003">Cell membrane</keyword>
<evidence type="ECO:0000259" key="11">
    <source>
        <dbReference type="PROSITE" id="PS50850"/>
    </source>
</evidence>
<feature type="transmembrane region" description="Helical" evidence="10">
    <location>
        <begin position="124"/>
        <end position="147"/>
    </location>
</feature>
<dbReference type="Gene3D" id="1.20.1250.20">
    <property type="entry name" value="MFS general substrate transporter like domains"/>
    <property type="match status" value="2"/>
</dbReference>
<keyword evidence="6" id="KW-0769">Symport</keyword>
<feature type="region of interest" description="Disordered" evidence="9">
    <location>
        <begin position="15"/>
        <end position="88"/>
    </location>
</feature>
<keyword evidence="8 10" id="KW-0472">Membrane</keyword>
<feature type="compositionally biased region" description="Low complexity" evidence="9">
    <location>
        <begin position="53"/>
        <end position="88"/>
    </location>
</feature>
<feature type="transmembrane region" description="Helical" evidence="10">
    <location>
        <begin position="317"/>
        <end position="335"/>
    </location>
</feature>
<dbReference type="GO" id="GO:0015293">
    <property type="term" value="F:symporter activity"/>
    <property type="evidence" value="ECO:0007669"/>
    <property type="project" value="UniProtKB-KW"/>
</dbReference>